<evidence type="ECO:0000256" key="8">
    <source>
        <dbReference type="SAM" id="MobiDB-lite"/>
    </source>
</evidence>
<feature type="domain" description="Prenylcysteine lyase" evidence="10">
    <location>
        <begin position="272"/>
        <end position="438"/>
    </location>
</feature>
<keyword evidence="4" id="KW-0732">Signal</keyword>
<evidence type="ECO:0000256" key="7">
    <source>
        <dbReference type="ARBA" id="ARBA00023180"/>
    </source>
</evidence>
<comment type="similarity">
    <text evidence="2">Belongs to the prenylcysteine oxidase family.</text>
</comment>
<keyword evidence="12" id="KW-1185">Reference proteome</keyword>
<dbReference type="InterPro" id="IPR010795">
    <property type="entry name" value="Prenylcys_lyase"/>
</dbReference>
<feature type="region of interest" description="Disordered" evidence="8">
    <location>
        <begin position="1"/>
        <end position="45"/>
    </location>
</feature>
<proteinExistence type="inferred from homology"/>
<keyword evidence="9" id="KW-1133">Transmembrane helix</keyword>
<keyword evidence="9" id="KW-0472">Membrane</keyword>
<keyword evidence="5" id="KW-0274">FAD</keyword>
<evidence type="ECO:0000256" key="5">
    <source>
        <dbReference type="ARBA" id="ARBA00022827"/>
    </source>
</evidence>
<feature type="transmembrane region" description="Helical" evidence="9">
    <location>
        <begin position="96"/>
        <end position="121"/>
    </location>
</feature>
<protein>
    <recommendedName>
        <fullName evidence="10">Prenylcysteine lyase domain-containing protein</fullName>
    </recommendedName>
</protein>
<reference evidence="11 12" key="1">
    <citation type="submission" date="2023-10" db="EMBL/GenBank/DDBJ databases">
        <title>Draft genome sequence of Xylaria bambusicola isolate GMP-LS, the root and basal stem rot pathogen of sugarcane in Indonesia.</title>
        <authorList>
            <person name="Selvaraj P."/>
            <person name="Muralishankar V."/>
            <person name="Muruganantham S."/>
            <person name="Sp S."/>
            <person name="Haryani S."/>
            <person name="Lau K.J.X."/>
            <person name="Naqvi N.I."/>
        </authorList>
    </citation>
    <scope>NUCLEOTIDE SEQUENCE [LARGE SCALE GENOMIC DNA]</scope>
    <source>
        <strain evidence="11">GMP-LS</strain>
    </source>
</reference>
<accession>A0AAN7ZAA5</accession>
<dbReference type="GO" id="GO:0001735">
    <property type="term" value="F:prenylcysteine oxidase activity"/>
    <property type="evidence" value="ECO:0007669"/>
    <property type="project" value="InterPro"/>
</dbReference>
<name>A0AAN7ZAA5_9PEZI</name>
<keyword evidence="7" id="KW-0325">Glycoprotein</keyword>
<dbReference type="InterPro" id="IPR036188">
    <property type="entry name" value="FAD/NAD-bd_sf"/>
</dbReference>
<dbReference type="Proteomes" id="UP001305414">
    <property type="component" value="Unassembled WGS sequence"/>
</dbReference>
<feature type="compositionally biased region" description="Basic and acidic residues" evidence="8">
    <location>
        <begin position="1"/>
        <end position="11"/>
    </location>
</feature>
<dbReference type="AlphaFoldDB" id="A0AAN7ZAA5"/>
<evidence type="ECO:0000256" key="1">
    <source>
        <dbReference type="ARBA" id="ARBA00001974"/>
    </source>
</evidence>
<dbReference type="PANTHER" id="PTHR15944">
    <property type="entry name" value="FARNESYLCYSTEINE LYASE"/>
    <property type="match status" value="1"/>
</dbReference>
<dbReference type="InterPro" id="IPR017046">
    <property type="entry name" value="Prenylcysteine_Oxase1"/>
</dbReference>
<evidence type="ECO:0000256" key="6">
    <source>
        <dbReference type="ARBA" id="ARBA00023002"/>
    </source>
</evidence>
<keyword evidence="6" id="KW-0560">Oxidoreductase</keyword>
<dbReference type="GO" id="GO:0030327">
    <property type="term" value="P:prenylated protein catabolic process"/>
    <property type="evidence" value="ECO:0007669"/>
    <property type="project" value="TreeGrafter"/>
</dbReference>
<evidence type="ECO:0000259" key="10">
    <source>
        <dbReference type="Pfam" id="PF07156"/>
    </source>
</evidence>
<dbReference type="SUPFAM" id="SSF51905">
    <property type="entry name" value="FAD/NAD(P)-binding domain"/>
    <property type="match status" value="1"/>
</dbReference>
<evidence type="ECO:0000256" key="3">
    <source>
        <dbReference type="ARBA" id="ARBA00022630"/>
    </source>
</evidence>
<evidence type="ECO:0000256" key="4">
    <source>
        <dbReference type="ARBA" id="ARBA00022729"/>
    </source>
</evidence>
<dbReference type="Pfam" id="PF07156">
    <property type="entry name" value="Prenylcys_lyase"/>
    <property type="match status" value="1"/>
</dbReference>
<keyword evidence="3" id="KW-0285">Flavoprotein</keyword>
<dbReference type="GO" id="GO:0030328">
    <property type="term" value="P:prenylcysteine catabolic process"/>
    <property type="evidence" value="ECO:0007669"/>
    <property type="project" value="InterPro"/>
</dbReference>
<dbReference type="EMBL" id="JAWHQM010000061">
    <property type="protein sequence ID" value="KAK5636032.1"/>
    <property type="molecule type" value="Genomic_DNA"/>
</dbReference>
<keyword evidence="9" id="KW-0812">Transmembrane</keyword>
<evidence type="ECO:0000313" key="12">
    <source>
        <dbReference type="Proteomes" id="UP001305414"/>
    </source>
</evidence>
<sequence>MADHYWNERPKSPPPSYSASDPAAGSSRDPPPSYHRNPAAAPARNERTPLIRHQPVIVIPRPPRISISTRQAPRINIVIPRPPRINLSCRLRCQDVLTILLQLAAVALFACFIWFLATLWYSIFRNPTLHDNLPVYNVAIIVPNGVLEGAGPAGIAAAQYLHYSQASGGMRFNITIFESKPVIGGMLALHDSNGRPVYPNDDPTQSHITAEDIAGTALIWQNSLFTQDSKKILGDSIHFNDLGTDQVGFYDNKNWIASAVRPYTRSPVTGWGRLIWTYGASVWRAAAFNVHGNLRKRMLEAPVTADAEEIFRSLGVFEPLQQWARDLLDKTGISDRYATEILEPQTRRAFGQGLDHLTGFAAMLAASQEDSANAYAGGHMIERLEHIVTKLGVPVHTSTRVVGLRNDWQGNQWSVKYESESGRGNTSTEVFDKVILAALDFGIRLEDGYGNARNLSSFQYAGLDEEMGGPEDDMFIPVHMTFFTTGVKLATWDYHDQVLFLNGADSVHEIELVRETTSHRQTQYLYRVLSRSPVLDHLKNNYGILWSYETRMANWHPVRIPLFHMPVLKYPPAAGLWWSSTIQQAWSTVDLNWLAGKAVADDLIKEILTGK</sequence>
<evidence type="ECO:0000256" key="2">
    <source>
        <dbReference type="ARBA" id="ARBA00009967"/>
    </source>
</evidence>
<feature type="compositionally biased region" description="Low complexity" evidence="8">
    <location>
        <begin position="17"/>
        <end position="27"/>
    </location>
</feature>
<dbReference type="PANTHER" id="PTHR15944:SF0">
    <property type="entry name" value="PRENYLCYSTEINE LYASE DOMAIN-CONTAINING PROTEIN"/>
    <property type="match status" value="1"/>
</dbReference>
<comment type="cofactor">
    <cofactor evidence="1">
        <name>FAD</name>
        <dbReference type="ChEBI" id="CHEBI:57692"/>
    </cofactor>
</comment>
<evidence type="ECO:0000256" key="9">
    <source>
        <dbReference type="SAM" id="Phobius"/>
    </source>
</evidence>
<organism evidence="11 12">
    <name type="scientific">Xylaria bambusicola</name>
    <dbReference type="NCBI Taxonomy" id="326684"/>
    <lineage>
        <taxon>Eukaryota</taxon>
        <taxon>Fungi</taxon>
        <taxon>Dikarya</taxon>
        <taxon>Ascomycota</taxon>
        <taxon>Pezizomycotina</taxon>
        <taxon>Sordariomycetes</taxon>
        <taxon>Xylariomycetidae</taxon>
        <taxon>Xylariales</taxon>
        <taxon>Xylariaceae</taxon>
        <taxon>Xylaria</taxon>
    </lineage>
</organism>
<dbReference type="Gene3D" id="3.50.50.60">
    <property type="entry name" value="FAD/NAD(P)-binding domain"/>
    <property type="match status" value="1"/>
</dbReference>
<gene>
    <name evidence="11" type="ORF">RRF57_011744</name>
</gene>
<comment type="caution">
    <text evidence="11">The sequence shown here is derived from an EMBL/GenBank/DDBJ whole genome shotgun (WGS) entry which is preliminary data.</text>
</comment>
<evidence type="ECO:0000313" key="11">
    <source>
        <dbReference type="EMBL" id="KAK5636032.1"/>
    </source>
</evidence>